<name>A0ABV7KPP3_PLAOK</name>
<dbReference type="PANTHER" id="PTHR43861">
    <property type="entry name" value="TRANS-ACONITATE 2-METHYLTRANSFERASE-RELATED"/>
    <property type="match status" value="1"/>
</dbReference>
<reference evidence="5" key="1">
    <citation type="journal article" date="2019" name="Int. J. Syst. Evol. Microbiol.">
        <title>The Global Catalogue of Microorganisms (GCM) 10K type strain sequencing project: providing services to taxonomists for standard genome sequencing and annotation.</title>
        <authorList>
            <consortium name="The Broad Institute Genomics Platform"/>
            <consortium name="The Broad Institute Genome Sequencing Center for Infectious Disease"/>
            <person name="Wu L."/>
            <person name="Ma J."/>
        </authorList>
    </citation>
    <scope>NUCLEOTIDE SEQUENCE [LARGE SCALE GENOMIC DNA]</scope>
    <source>
        <strain evidence="5">CCM 320</strain>
    </source>
</reference>
<dbReference type="Proteomes" id="UP001595625">
    <property type="component" value="Unassembled WGS sequence"/>
</dbReference>
<dbReference type="RefSeq" id="WP_101802871.1">
    <property type="nucleotide sequence ID" value="NZ_JBHRUJ010000016.1"/>
</dbReference>
<dbReference type="InterPro" id="IPR029063">
    <property type="entry name" value="SAM-dependent_MTases_sf"/>
</dbReference>
<comment type="caution">
    <text evidence="4">The sequence shown here is derived from an EMBL/GenBank/DDBJ whole genome shotgun (WGS) entry which is preliminary data.</text>
</comment>
<keyword evidence="1 4" id="KW-0489">Methyltransferase</keyword>
<protein>
    <submittedName>
        <fullName evidence="4">Class I SAM-dependent DNA methyltransferase</fullName>
    </submittedName>
</protein>
<evidence type="ECO:0000256" key="2">
    <source>
        <dbReference type="ARBA" id="ARBA00022679"/>
    </source>
</evidence>
<keyword evidence="2" id="KW-0808">Transferase</keyword>
<dbReference type="InterPro" id="IPR041698">
    <property type="entry name" value="Methyltransf_25"/>
</dbReference>
<dbReference type="PANTHER" id="PTHR43861:SF1">
    <property type="entry name" value="TRANS-ACONITATE 2-METHYLTRANSFERASE"/>
    <property type="match status" value="1"/>
</dbReference>
<evidence type="ECO:0000313" key="4">
    <source>
        <dbReference type="EMBL" id="MFC3211366.1"/>
    </source>
</evidence>
<dbReference type="CDD" id="cd02440">
    <property type="entry name" value="AdoMet_MTases"/>
    <property type="match status" value="1"/>
</dbReference>
<feature type="domain" description="Methyltransferase" evidence="3">
    <location>
        <begin position="49"/>
        <end position="139"/>
    </location>
</feature>
<sequence length="246" mass="28027">MEYRGSLAYEEQDFLESYLKRRSRPDSPNNAIEGPIINGFMNDLKDAHILDLGCGDGRYGKELLKKGAKAYTGVEGSAAMVNLAKTNLYGTRAEVFHRSMEKFEYPEMAYEIVISRMALHYIEDLDEVFKSIAKTLKEGARFIFSVQHPVTTASFKSKSGGERRNDWVVDNYFEQGARNEPWIGKNVVKYHRTIENYFSSLISAGFHIHSLKEGQPEKANFTDPGEFERRKRIPVILVFSCSKGES</sequence>
<dbReference type="GO" id="GO:0032259">
    <property type="term" value="P:methylation"/>
    <property type="evidence" value="ECO:0007669"/>
    <property type="project" value="UniProtKB-KW"/>
</dbReference>
<dbReference type="Pfam" id="PF13649">
    <property type="entry name" value="Methyltransf_25"/>
    <property type="match status" value="1"/>
</dbReference>
<evidence type="ECO:0000259" key="3">
    <source>
        <dbReference type="Pfam" id="PF13649"/>
    </source>
</evidence>
<proteinExistence type="predicted"/>
<dbReference type="Gene3D" id="3.40.50.150">
    <property type="entry name" value="Vaccinia Virus protein VP39"/>
    <property type="match status" value="1"/>
</dbReference>
<evidence type="ECO:0000313" key="5">
    <source>
        <dbReference type="Proteomes" id="UP001595625"/>
    </source>
</evidence>
<dbReference type="GO" id="GO:0008168">
    <property type="term" value="F:methyltransferase activity"/>
    <property type="evidence" value="ECO:0007669"/>
    <property type="project" value="UniProtKB-KW"/>
</dbReference>
<keyword evidence="5" id="KW-1185">Reference proteome</keyword>
<dbReference type="SUPFAM" id="SSF53335">
    <property type="entry name" value="S-adenosyl-L-methionine-dependent methyltransferases"/>
    <property type="match status" value="1"/>
</dbReference>
<evidence type="ECO:0000256" key="1">
    <source>
        <dbReference type="ARBA" id="ARBA00022603"/>
    </source>
</evidence>
<dbReference type="EMBL" id="JBHRUJ010000016">
    <property type="protein sequence ID" value="MFC3211366.1"/>
    <property type="molecule type" value="Genomic_DNA"/>
</dbReference>
<gene>
    <name evidence="4" type="ORF">ACFOEJ_09810</name>
</gene>
<organism evidence="4 5">
    <name type="scientific">Planomicrobium okeanokoites</name>
    <name type="common">Planococcus okeanokoites</name>
    <name type="synonym">Flavobacterium okeanokoites</name>
    <dbReference type="NCBI Taxonomy" id="244"/>
    <lineage>
        <taxon>Bacteria</taxon>
        <taxon>Bacillati</taxon>
        <taxon>Bacillota</taxon>
        <taxon>Bacilli</taxon>
        <taxon>Bacillales</taxon>
        <taxon>Caryophanaceae</taxon>
        <taxon>Planomicrobium</taxon>
    </lineage>
</organism>
<accession>A0ABV7KPP3</accession>